<reference evidence="2 3" key="1">
    <citation type="submission" date="2014-09" db="EMBL/GenBank/DDBJ databases">
        <authorList>
            <person name="Magalhaes I.L.F."/>
            <person name="Oliveira U."/>
            <person name="Santos F.R."/>
            <person name="Vidigal T.H.D.A."/>
            <person name="Brescovit A.D."/>
            <person name="Santos A.J."/>
        </authorList>
    </citation>
    <scope>NUCLEOTIDE SEQUENCE [LARGE SCALE GENOMIC DNA]</scope>
</reference>
<dbReference type="EMBL" id="CCYA01000254">
    <property type="protein sequence ID" value="CEH17236.1"/>
    <property type="molecule type" value="Genomic_DNA"/>
</dbReference>
<name>A0A0P1BNM8_9BASI</name>
<evidence type="ECO:0000256" key="1">
    <source>
        <dbReference type="SAM" id="MobiDB-lite"/>
    </source>
</evidence>
<evidence type="ECO:0000313" key="3">
    <source>
        <dbReference type="Proteomes" id="UP000054845"/>
    </source>
</evidence>
<protein>
    <submittedName>
        <fullName evidence="2">Uncharacterized protein</fullName>
    </submittedName>
</protein>
<sequence length="94" mass="10429">MGIAMKEPQIKHHAKAVPAATQPRRGPLAMRIPNPPRRSASGPRDRVRERRPTAARAFLEARPERIASSVQTLHLRMHASSRSALSLPFVVVPK</sequence>
<feature type="region of interest" description="Disordered" evidence="1">
    <location>
        <begin position="1"/>
        <end position="52"/>
    </location>
</feature>
<organism evidence="2 3">
    <name type="scientific">Ceraceosorus bombacis</name>
    <dbReference type="NCBI Taxonomy" id="401625"/>
    <lineage>
        <taxon>Eukaryota</taxon>
        <taxon>Fungi</taxon>
        <taxon>Dikarya</taxon>
        <taxon>Basidiomycota</taxon>
        <taxon>Ustilaginomycotina</taxon>
        <taxon>Exobasidiomycetes</taxon>
        <taxon>Ceraceosorales</taxon>
        <taxon>Ceraceosoraceae</taxon>
        <taxon>Ceraceosorus</taxon>
    </lineage>
</organism>
<dbReference type="Proteomes" id="UP000054845">
    <property type="component" value="Unassembled WGS sequence"/>
</dbReference>
<accession>A0A0P1BNM8</accession>
<keyword evidence="3" id="KW-1185">Reference proteome</keyword>
<dbReference type="AlphaFoldDB" id="A0A0P1BNM8"/>
<feature type="compositionally biased region" description="Basic and acidic residues" evidence="1">
    <location>
        <begin position="43"/>
        <end position="52"/>
    </location>
</feature>
<evidence type="ECO:0000313" key="2">
    <source>
        <dbReference type="EMBL" id="CEH17236.1"/>
    </source>
</evidence>
<proteinExistence type="predicted"/>